<gene>
    <name evidence="8" type="primary">MSRB</name>
    <name evidence="8" type="ORF">TSPGSL018_19934</name>
</gene>
<keyword evidence="3 5" id="KW-0560">Oxidoreductase</keyword>
<evidence type="ECO:0000256" key="5">
    <source>
        <dbReference type="RuleBase" id="RU365044"/>
    </source>
</evidence>
<dbReference type="PROSITE" id="PS51790">
    <property type="entry name" value="MSRB"/>
    <property type="match status" value="1"/>
</dbReference>
<accession>A0A061QZ54</accession>
<dbReference type="GO" id="GO:0006979">
    <property type="term" value="P:response to oxidative stress"/>
    <property type="evidence" value="ECO:0007669"/>
    <property type="project" value="InterPro"/>
</dbReference>
<dbReference type="InterPro" id="IPR028427">
    <property type="entry name" value="Met_Sox_Rdtase_MsrB"/>
</dbReference>
<dbReference type="Gene3D" id="2.170.150.20">
    <property type="entry name" value="Peptide methionine sulfoxide reductase"/>
    <property type="match status" value="1"/>
</dbReference>
<dbReference type="NCBIfam" id="TIGR00357">
    <property type="entry name" value="peptide-methionine (R)-S-oxide reductase MsrB"/>
    <property type="match status" value="1"/>
</dbReference>
<feature type="region of interest" description="Disordered" evidence="6">
    <location>
        <begin position="1"/>
        <end position="33"/>
    </location>
</feature>
<comment type="function">
    <text evidence="5">Catalyzes the reduction of methionine sulfoxide (MetSO) to methionine in proteins. Plays a protective role against oxidative stress by restoring activity to proteins that have been inactivated by methionine oxidation. MSRB family specifically reduces the MetSO R-enantiomer.</text>
</comment>
<comment type="catalytic activity">
    <reaction evidence="4 5">
        <text>L-methionyl-[protein] + [thioredoxin]-disulfide + H2O = L-methionyl-(R)-S-oxide-[protein] + [thioredoxin]-dithiol</text>
        <dbReference type="Rhea" id="RHEA:24164"/>
        <dbReference type="Rhea" id="RHEA-COMP:10698"/>
        <dbReference type="Rhea" id="RHEA-COMP:10700"/>
        <dbReference type="Rhea" id="RHEA-COMP:12313"/>
        <dbReference type="Rhea" id="RHEA-COMP:12314"/>
        <dbReference type="ChEBI" id="CHEBI:15377"/>
        <dbReference type="ChEBI" id="CHEBI:16044"/>
        <dbReference type="ChEBI" id="CHEBI:29950"/>
        <dbReference type="ChEBI" id="CHEBI:45764"/>
        <dbReference type="ChEBI" id="CHEBI:50058"/>
        <dbReference type="EC" id="1.8.4.12"/>
    </reaction>
</comment>
<dbReference type="InterPro" id="IPR011057">
    <property type="entry name" value="Mss4-like_sf"/>
</dbReference>
<feature type="domain" description="MsrB" evidence="7">
    <location>
        <begin position="95"/>
        <end position="223"/>
    </location>
</feature>
<dbReference type="PANTHER" id="PTHR10173:SF52">
    <property type="entry name" value="METHIONINE-R-SULFOXIDE REDUCTASE B1"/>
    <property type="match status" value="1"/>
</dbReference>
<dbReference type="GO" id="GO:0030091">
    <property type="term" value="P:protein repair"/>
    <property type="evidence" value="ECO:0007669"/>
    <property type="project" value="InterPro"/>
</dbReference>
<dbReference type="PANTHER" id="PTHR10173">
    <property type="entry name" value="METHIONINE SULFOXIDE REDUCTASE"/>
    <property type="match status" value="1"/>
</dbReference>
<proteinExistence type="inferred from homology"/>
<feature type="compositionally biased region" description="Polar residues" evidence="6">
    <location>
        <begin position="1"/>
        <end position="15"/>
    </location>
</feature>
<reference evidence="8" key="1">
    <citation type="submission" date="2014-05" db="EMBL/GenBank/DDBJ databases">
        <title>The transcriptome of the halophilic microalga Tetraselmis sp. GSL018 isolated from the Great Salt Lake, Utah.</title>
        <authorList>
            <person name="Jinkerson R.E."/>
            <person name="D'Adamo S."/>
            <person name="Posewitz M.C."/>
        </authorList>
    </citation>
    <scope>NUCLEOTIDE SEQUENCE</scope>
    <source>
        <strain evidence="8">GSL018</strain>
    </source>
</reference>
<evidence type="ECO:0000256" key="1">
    <source>
        <dbReference type="ARBA" id="ARBA00007174"/>
    </source>
</evidence>
<name>A0A061QZ54_9CHLO</name>
<keyword evidence="5" id="KW-0862">Zinc</keyword>
<evidence type="ECO:0000313" key="8">
    <source>
        <dbReference type="EMBL" id="JAC63720.1"/>
    </source>
</evidence>
<organism evidence="8">
    <name type="scientific">Tetraselmis sp. GSL018</name>
    <dbReference type="NCBI Taxonomy" id="582737"/>
    <lineage>
        <taxon>Eukaryota</taxon>
        <taxon>Viridiplantae</taxon>
        <taxon>Chlorophyta</taxon>
        <taxon>core chlorophytes</taxon>
        <taxon>Chlorodendrophyceae</taxon>
        <taxon>Chlorodendrales</taxon>
        <taxon>Chlorodendraceae</taxon>
        <taxon>Tetraselmis</taxon>
    </lineage>
</organism>
<evidence type="ECO:0000256" key="4">
    <source>
        <dbReference type="ARBA" id="ARBA00048488"/>
    </source>
</evidence>
<dbReference type="EMBL" id="GBEZ01023149">
    <property type="protein sequence ID" value="JAC63720.1"/>
    <property type="molecule type" value="Transcribed_RNA"/>
</dbReference>
<dbReference type="GO" id="GO:0033743">
    <property type="term" value="F:peptide-methionine (R)-S-oxide reductase activity"/>
    <property type="evidence" value="ECO:0007669"/>
    <property type="project" value="UniProtKB-EC"/>
</dbReference>
<comment type="similarity">
    <text evidence="1 5">Belongs to the MsrB Met sulfoxide reductase family.</text>
</comment>
<protein>
    <recommendedName>
        <fullName evidence="2 5">Peptide-methionine (R)-S-oxide reductase</fullName>
        <ecNumber evidence="2 5">1.8.4.12</ecNumber>
    </recommendedName>
</protein>
<dbReference type="AlphaFoldDB" id="A0A061QZ54"/>
<sequence>MILGSLTSNSSQISSFCPKPSPSINSPAALRTRRRRTHFRRNILVEATLFSSIGNLIMGAKGSKANGWNPSEGDSVQEKLSKSGYNIAPMTKQERKDAAEGLSRFQRQVVLNSATEPAFTGLTVNGYPHDSKQRGTYVSALGGLPLFSSEAKFDSGTGWPSFYKPIDPEHVLEVQDNSIPFMPRVEVVDARSGAHLGHVFNDGPPPTFKRYCINAAALKFVPRGTEHANSASSSCE</sequence>
<dbReference type="GO" id="GO:0046872">
    <property type="term" value="F:metal ion binding"/>
    <property type="evidence" value="ECO:0007669"/>
    <property type="project" value="UniProtKB-KW"/>
</dbReference>
<dbReference type="InterPro" id="IPR002579">
    <property type="entry name" value="Met_Sox_Rdtase_MsrB_dom"/>
</dbReference>
<dbReference type="SUPFAM" id="SSF51316">
    <property type="entry name" value="Mss4-like"/>
    <property type="match status" value="1"/>
</dbReference>
<keyword evidence="5" id="KW-0479">Metal-binding</keyword>
<dbReference type="GO" id="GO:0005737">
    <property type="term" value="C:cytoplasm"/>
    <property type="evidence" value="ECO:0007669"/>
    <property type="project" value="TreeGrafter"/>
</dbReference>
<dbReference type="Pfam" id="PF01641">
    <property type="entry name" value="SelR"/>
    <property type="match status" value="1"/>
</dbReference>
<comment type="cofactor">
    <cofactor evidence="5">
        <name>Zn(2+)</name>
        <dbReference type="ChEBI" id="CHEBI:29105"/>
    </cofactor>
    <text evidence="5">Binds 1 zinc ion per subunit.</text>
</comment>
<evidence type="ECO:0000256" key="2">
    <source>
        <dbReference type="ARBA" id="ARBA00012499"/>
    </source>
</evidence>
<evidence type="ECO:0000259" key="7">
    <source>
        <dbReference type="PROSITE" id="PS51790"/>
    </source>
</evidence>
<evidence type="ECO:0000256" key="3">
    <source>
        <dbReference type="ARBA" id="ARBA00023002"/>
    </source>
</evidence>
<dbReference type="EC" id="1.8.4.12" evidence="2 5"/>
<evidence type="ECO:0000256" key="6">
    <source>
        <dbReference type="SAM" id="MobiDB-lite"/>
    </source>
</evidence>